<dbReference type="PROSITE" id="PS51671">
    <property type="entry name" value="ACT"/>
    <property type="match status" value="1"/>
</dbReference>
<evidence type="ECO:0000256" key="8">
    <source>
        <dbReference type="ARBA" id="ARBA00022801"/>
    </source>
</evidence>
<dbReference type="Gene3D" id="1.10.150.210">
    <property type="entry name" value="Phosphoserine phosphatase, domain 2"/>
    <property type="match status" value="1"/>
</dbReference>
<keyword evidence="6" id="KW-0028">Amino-acid biosynthesis</keyword>
<dbReference type="NCBIfam" id="TIGR01488">
    <property type="entry name" value="HAD-SF-IB"/>
    <property type="match status" value="1"/>
</dbReference>
<dbReference type="FunFam" id="1.10.150.210:FF:000001">
    <property type="entry name" value="Phosphoserine phosphatase"/>
    <property type="match status" value="1"/>
</dbReference>
<dbReference type="EC" id="3.1.3.3" evidence="4"/>
<evidence type="ECO:0000256" key="14">
    <source>
        <dbReference type="PIRSR" id="PIRSR604469-1"/>
    </source>
</evidence>
<evidence type="ECO:0000313" key="17">
    <source>
        <dbReference type="Proteomes" id="UP000186685"/>
    </source>
</evidence>
<name>A0A854C448_9BACT</name>
<dbReference type="SFLD" id="SFLDG01137">
    <property type="entry name" value="C1.6.1:_Phosphoserine_Phosphat"/>
    <property type="match status" value="1"/>
</dbReference>
<evidence type="ECO:0000256" key="4">
    <source>
        <dbReference type="ARBA" id="ARBA00012640"/>
    </source>
</evidence>
<dbReference type="InterPro" id="IPR023214">
    <property type="entry name" value="HAD_sf"/>
</dbReference>
<evidence type="ECO:0000313" key="16">
    <source>
        <dbReference type="EMBL" id="OKZ09897.1"/>
    </source>
</evidence>
<keyword evidence="7" id="KW-0479">Metal-binding</keyword>
<evidence type="ECO:0000259" key="15">
    <source>
        <dbReference type="PROSITE" id="PS51671"/>
    </source>
</evidence>
<gene>
    <name evidence="16" type="ORF">BHV76_08530</name>
</gene>
<protein>
    <recommendedName>
        <fullName evidence="5">Phosphoserine phosphatase</fullName>
        <ecNumber evidence="4">3.1.3.3</ecNumber>
    </recommendedName>
    <alternativeName>
        <fullName evidence="11">O-phosphoserine phosphohydrolase</fullName>
    </alternativeName>
</protein>
<accession>A0A854C448</accession>
<comment type="similarity">
    <text evidence="3">Belongs to the HAD-like hydrolase superfamily. SerB family.</text>
</comment>
<evidence type="ECO:0000256" key="3">
    <source>
        <dbReference type="ARBA" id="ARBA00009184"/>
    </source>
</evidence>
<dbReference type="GO" id="GO:0006564">
    <property type="term" value="P:L-serine biosynthetic process"/>
    <property type="evidence" value="ECO:0007669"/>
    <property type="project" value="UniProtKB-KW"/>
</dbReference>
<evidence type="ECO:0000256" key="11">
    <source>
        <dbReference type="ARBA" id="ARBA00031693"/>
    </source>
</evidence>
<evidence type="ECO:0000256" key="9">
    <source>
        <dbReference type="ARBA" id="ARBA00022842"/>
    </source>
</evidence>
<dbReference type="GO" id="GO:0005737">
    <property type="term" value="C:cytoplasm"/>
    <property type="evidence" value="ECO:0007669"/>
    <property type="project" value="TreeGrafter"/>
</dbReference>
<evidence type="ECO:0000256" key="2">
    <source>
        <dbReference type="ARBA" id="ARBA00005135"/>
    </source>
</evidence>
<dbReference type="Gene3D" id="3.40.50.1000">
    <property type="entry name" value="HAD superfamily/HAD-like"/>
    <property type="match status" value="1"/>
</dbReference>
<feature type="active site" description="Nucleophile" evidence="14">
    <location>
        <position position="198"/>
    </location>
</feature>
<dbReference type="Pfam" id="PF13740">
    <property type="entry name" value="ACT_6"/>
    <property type="match status" value="1"/>
</dbReference>
<evidence type="ECO:0000256" key="10">
    <source>
        <dbReference type="ARBA" id="ARBA00023299"/>
    </source>
</evidence>
<dbReference type="Proteomes" id="UP000186685">
    <property type="component" value="Unassembled WGS sequence"/>
</dbReference>
<dbReference type="InterPro" id="IPR002912">
    <property type="entry name" value="ACT_dom"/>
</dbReference>
<dbReference type="EMBL" id="MNQR01000021">
    <property type="protein sequence ID" value="OKZ09897.1"/>
    <property type="molecule type" value="Genomic_DNA"/>
</dbReference>
<dbReference type="SFLD" id="SFLDS00003">
    <property type="entry name" value="Haloacid_Dehalogenase"/>
    <property type="match status" value="1"/>
</dbReference>
<feature type="domain" description="ACT" evidence="15">
    <location>
        <begin position="9"/>
        <end position="82"/>
    </location>
</feature>
<comment type="catalytic activity">
    <reaction evidence="13">
        <text>O-phospho-D-serine + H2O = D-serine + phosphate</text>
        <dbReference type="Rhea" id="RHEA:24873"/>
        <dbReference type="ChEBI" id="CHEBI:15377"/>
        <dbReference type="ChEBI" id="CHEBI:35247"/>
        <dbReference type="ChEBI" id="CHEBI:43474"/>
        <dbReference type="ChEBI" id="CHEBI:58680"/>
        <dbReference type="EC" id="3.1.3.3"/>
    </reaction>
</comment>
<dbReference type="AlphaFoldDB" id="A0A854C448"/>
<keyword evidence="8" id="KW-0378">Hydrolase</keyword>
<evidence type="ECO:0000256" key="12">
    <source>
        <dbReference type="ARBA" id="ARBA00048138"/>
    </source>
</evidence>
<comment type="caution">
    <text evidence="16">The sequence shown here is derived from an EMBL/GenBank/DDBJ whole genome shotgun (WGS) entry which is preliminary data.</text>
</comment>
<dbReference type="CDD" id="cd07500">
    <property type="entry name" value="HAD_PSP"/>
    <property type="match status" value="1"/>
</dbReference>
<dbReference type="Gene3D" id="3.30.70.260">
    <property type="match status" value="2"/>
</dbReference>
<dbReference type="GO" id="GO:0000287">
    <property type="term" value="F:magnesium ion binding"/>
    <property type="evidence" value="ECO:0007669"/>
    <property type="project" value="TreeGrafter"/>
</dbReference>
<evidence type="ECO:0000256" key="13">
    <source>
        <dbReference type="ARBA" id="ARBA00048523"/>
    </source>
</evidence>
<dbReference type="InterPro" id="IPR045865">
    <property type="entry name" value="ACT-like_dom_sf"/>
</dbReference>
<dbReference type="PANTHER" id="PTHR43344:SF2">
    <property type="entry name" value="PHOSPHOSERINE PHOSPHATASE"/>
    <property type="match status" value="1"/>
</dbReference>
<dbReference type="NCBIfam" id="TIGR00338">
    <property type="entry name" value="serB"/>
    <property type="match status" value="1"/>
</dbReference>
<comment type="pathway">
    <text evidence="2">Amino-acid biosynthesis; L-serine biosynthesis; L-serine from 3-phospho-D-glycerate: step 3/3.</text>
</comment>
<dbReference type="Pfam" id="PF12710">
    <property type="entry name" value="HAD"/>
    <property type="match status" value="1"/>
</dbReference>
<dbReference type="SUPFAM" id="SSF55021">
    <property type="entry name" value="ACT-like"/>
    <property type="match status" value="1"/>
</dbReference>
<dbReference type="InterPro" id="IPR050582">
    <property type="entry name" value="HAD-like_SerB"/>
</dbReference>
<feature type="active site" description="Proton donor" evidence="14">
    <location>
        <position position="200"/>
    </location>
</feature>
<dbReference type="InterPro" id="IPR049148">
    <property type="entry name" value="PSP_ACT"/>
</dbReference>
<dbReference type="Pfam" id="PF21086">
    <property type="entry name" value="ACT_PSP_2"/>
    <property type="match status" value="1"/>
</dbReference>
<proteinExistence type="inferred from homology"/>
<dbReference type="PANTHER" id="PTHR43344">
    <property type="entry name" value="PHOSPHOSERINE PHOSPHATASE"/>
    <property type="match status" value="1"/>
</dbReference>
<reference evidence="16 17" key="1">
    <citation type="journal article" date="2016" name="Nat. Biotechnol.">
        <title>Measurement of bacterial replication rates in microbial communities.</title>
        <authorList>
            <person name="Brown C.T."/>
            <person name="Olm M.R."/>
            <person name="Thomas B.C."/>
            <person name="Banfield J.F."/>
        </authorList>
    </citation>
    <scope>NUCLEOTIDE SEQUENCE [LARGE SCALE GENOMIC DNA]</scope>
    <source>
        <strain evidence="16">45_130</strain>
    </source>
</reference>
<dbReference type="SUPFAM" id="SSF56784">
    <property type="entry name" value="HAD-like"/>
    <property type="match status" value="1"/>
</dbReference>
<evidence type="ECO:0000256" key="1">
    <source>
        <dbReference type="ARBA" id="ARBA00001946"/>
    </source>
</evidence>
<dbReference type="SFLD" id="SFLDG01136">
    <property type="entry name" value="C1.6:_Phosphoserine_Phosphatas"/>
    <property type="match status" value="1"/>
</dbReference>
<dbReference type="InterPro" id="IPR036412">
    <property type="entry name" value="HAD-like_sf"/>
</dbReference>
<comment type="catalytic activity">
    <reaction evidence="12">
        <text>O-phospho-L-serine + H2O = L-serine + phosphate</text>
        <dbReference type="Rhea" id="RHEA:21208"/>
        <dbReference type="ChEBI" id="CHEBI:15377"/>
        <dbReference type="ChEBI" id="CHEBI:33384"/>
        <dbReference type="ChEBI" id="CHEBI:43474"/>
        <dbReference type="ChEBI" id="CHEBI:57524"/>
        <dbReference type="EC" id="3.1.3.3"/>
    </reaction>
</comment>
<dbReference type="FunFam" id="3.40.50.1000:FF:000041">
    <property type="entry name" value="Phosphoserine phosphatase SerB"/>
    <property type="match status" value="1"/>
</dbReference>
<dbReference type="CDD" id="cd04870">
    <property type="entry name" value="ACT_PSP_1"/>
    <property type="match status" value="1"/>
</dbReference>
<dbReference type="CDD" id="cd04871">
    <property type="entry name" value="ACT_PSP_2"/>
    <property type="match status" value="1"/>
</dbReference>
<dbReference type="SFLD" id="SFLDF00029">
    <property type="entry name" value="phosphoserine_phosphatase"/>
    <property type="match status" value="1"/>
</dbReference>
<dbReference type="UniPathway" id="UPA00135">
    <property type="reaction ID" value="UER00198"/>
</dbReference>
<dbReference type="GO" id="GO:0036424">
    <property type="term" value="F:L-phosphoserine phosphatase activity"/>
    <property type="evidence" value="ECO:0007669"/>
    <property type="project" value="InterPro"/>
</dbReference>
<sequence>MGNKTELILIRISGVDRPGLTASVTAILSKYQVDIMDIGQADIHSTLSLGILFKCSDQDSGNIMKELLFKASDLGINIRFYPISDEEYETWVNLQGKNRYILTLLGRKLTAQQIAGATKLLAEQQLNIDGIRRLTGRIPLDEKKANVRACIEFSVRGTPRNREELQSQLMQLSASLGMDFSFQQDNMYRRMRRLICFDMDSTLIETEVIDELAIRAGVGDQVKAITERAMRGEIDFCESFKERVALLKGLDESVMRDIAEHLPITEGVERLMFVLKRYGYKIAILSGGFTYFGNYLKEKFGIDYVYANQLEIVDGKLTGRYLGDIVDGKRKAELLRLLAQVENVDIAQTIAVGDGANDLPMLSTAGLGIAFHAKPKVVANAQQAINTIGLDGVLYFLGFKDSYLDERGKL</sequence>
<keyword evidence="9" id="KW-0460">Magnesium</keyword>
<evidence type="ECO:0000256" key="5">
    <source>
        <dbReference type="ARBA" id="ARBA00015196"/>
    </source>
</evidence>
<evidence type="ECO:0000256" key="6">
    <source>
        <dbReference type="ARBA" id="ARBA00022605"/>
    </source>
</evidence>
<comment type="cofactor">
    <cofactor evidence="1">
        <name>Mg(2+)</name>
        <dbReference type="ChEBI" id="CHEBI:18420"/>
    </cofactor>
</comment>
<organism evidence="16 17">
    <name type="scientific">Phocaeicola plebeius</name>
    <dbReference type="NCBI Taxonomy" id="310297"/>
    <lineage>
        <taxon>Bacteria</taxon>
        <taxon>Pseudomonadati</taxon>
        <taxon>Bacteroidota</taxon>
        <taxon>Bacteroidia</taxon>
        <taxon>Bacteroidales</taxon>
        <taxon>Bacteroidaceae</taxon>
        <taxon>Phocaeicola</taxon>
    </lineage>
</organism>
<dbReference type="InterPro" id="IPR004469">
    <property type="entry name" value="PSP"/>
</dbReference>
<keyword evidence="10" id="KW-0718">Serine biosynthesis</keyword>
<evidence type="ECO:0000256" key="7">
    <source>
        <dbReference type="ARBA" id="ARBA00022723"/>
    </source>
</evidence>